<dbReference type="AlphaFoldDB" id="A0AA38IYS5"/>
<reference evidence="1" key="1">
    <citation type="journal article" date="2023" name="G3 (Bethesda)">
        <title>Whole genome assemblies of Zophobas morio and Tenebrio molitor.</title>
        <authorList>
            <person name="Kaur S."/>
            <person name="Stinson S.A."/>
            <person name="diCenzo G.C."/>
        </authorList>
    </citation>
    <scope>NUCLEOTIDE SEQUENCE</scope>
    <source>
        <strain evidence="1">QUZm001</strain>
    </source>
</reference>
<name>A0AA38IYS5_9CUCU</name>
<organism evidence="1 2">
    <name type="scientific">Zophobas morio</name>
    <dbReference type="NCBI Taxonomy" id="2755281"/>
    <lineage>
        <taxon>Eukaryota</taxon>
        <taxon>Metazoa</taxon>
        <taxon>Ecdysozoa</taxon>
        <taxon>Arthropoda</taxon>
        <taxon>Hexapoda</taxon>
        <taxon>Insecta</taxon>
        <taxon>Pterygota</taxon>
        <taxon>Neoptera</taxon>
        <taxon>Endopterygota</taxon>
        <taxon>Coleoptera</taxon>
        <taxon>Polyphaga</taxon>
        <taxon>Cucujiformia</taxon>
        <taxon>Tenebrionidae</taxon>
        <taxon>Zophobas</taxon>
    </lineage>
</organism>
<keyword evidence="2" id="KW-1185">Reference proteome</keyword>
<accession>A0AA38IYS5</accession>
<gene>
    <name evidence="1" type="ORF">Zmor_001317</name>
</gene>
<evidence type="ECO:0000313" key="2">
    <source>
        <dbReference type="Proteomes" id="UP001168821"/>
    </source>
</evidence>
<dbReference type="EMBL" id="JALNTZ010000001">
    <property type="protein sequence ID" value="KAJ3665850.1"/>
    <property type="molecule type" value="Genomic_DNA"/>
</dbReference>
<comment type="caution">
    <text evidence="1">The sequence shown here is derived from an EMBL/GenBank/DDBJ whole genome shotgun (WGS) entry which is preliminary data.</text>
</comment>
<evidence type="ECO:0000313" key="1">
    <source>
        <dbReference type="EMBL" id="KAJ3665850.1"/>
    </source>
</evidence>
<proteinExistence type="predicted"/>
<dbReference type="Proteomes" id="UP001168821">
    <property type="component" value="Unassembled WGS sequence"/>
</dbReference>
<protein>
    <submittedName>
        <fullName evidence="1">Uncharacterized protein</fullName>
    </submittedName>
</protein>
<sequence>MNTGSKHVAAPFRLKKFSPTRHYCKHSNNSDYWQERGDLFHGILSFIFLRRLQENRQSQPLENAMIDPKQKLLTLRSGLLFEFGKARIIHRHLMRLHCQCL</sequence>